<comment type="caution">
    <text evidence="2">The sequence shown here is derived from an EMBL/GenBank/DDBJ whole genome shotgun (WGS) entry which is preliminary data.</text>
</comment>
<organism evidence="2 3">
    <name type="scientific">Paludifilum halophilum</name>
    <dbReference type="NCBI Taxonomy" id="1642702"/>
    <lineage>
        <taxon>Bacteria</taxon>
        <taxon>Bacillati</taxon>
        <taxon>Bacillota</taxon>
        <taxon>Bacilli</taxon>
        <taxon>Bacillales</taxon>
        <taxon>Thermoactinomycetaceae</taxon>
        <taxon>Paludifilum</taxon>
    </lineage>
</organism>
<dbReference type="Gene3D" id="1.20.1500.10">
    <property type="entry name" value="YheA/YmcA-like"/>
    <property type="match status" value="1"/>
</dbReference>
<accession>A0A235B803</accession>
<dbReference type="EMBL" id="NOWF01000003">
    <property type="protein sequence ID" value="OYD08434.1"/>
    <property type="molecule type" value="Genomic_DNA"/>
</dbReference>
<evidence type="ECO:0000313" key="3">
    <source>
        <dbReference type="Proteomes" id="UP000215459"/>
    </source>
</evidence>
<gene>
    <name evidence="2" type="ORF">CHM34_06265</name>
</gene>
<keyword evidence="3" id="KW-1185">Reference proteome</keyword>
<evidence type="ECO:0000313" key="2">
    <source>
        <dbReference type="EMBL" id="OYD08434.1"/>
    </source>
</evidence>
<reference evidence="2 3" key="1">
    <citation type="submission" date="2017-07" db="EMBL/GenBank/DDBJ databases">
        <title>The genome sequence of Paludifilum halophilum highlights mechanisms for microbial adaptation to high salt environemnts.</title>
        <authorList>
            <person name="Belbahri L."/>
        </authorList>
    </citation>
    <scope>NUCLEOTIDE SEQUENCE [LARGE SCALE GENOMIC DNA]</scope>
    <source>
        <strain evidence="2 3">DSM 102817</strain>
    </source>
</reference>
<proteinExistence type="inferred from homology"/>
<sequence>MNPYDKAHELARAIRASGEFQELKRTLEQAEQDQTGSKLLDRFRQLQMEYQQLQMKGEEPPRETVRELDDLLQKIGEKAELRRVLEAENRFGTLMGDINRIVTEPVEEFYKSRWKK</sequence>
<protein>
    <recommendedName>
        <fullName evidence="1">UPF0342 protein CHM34_06265</fullName>
    </recommendedName>
</protein>
<dbReference type="RefSeq" id="WP_094263739.1">
    <property type="nucleotide sequence ID" value="NZ_NOWF01000003.1"/>
</dbReference>
<comment type="similarity">
    <text evidence="1">Belongs to the UPF0342 family.</text>
</comment>
<evidence type="ECO:0000256" key="1">
    <source>
        <dbReference type="HAMAP-Rule" id="MF_01526"/>
    </source>
</evidence>
<dbReference type="InterPro" id="IPR010368">
    <property type="entry name" value="Com_YlbF"/>
</dbReference>
<dbReference type="Pfam" id="PF06133">
    <property type="entry name" value="Com_YlbF"/>
    <property type="match status" value="1"/>
</dbReference>
<dbReference type="InterPro" id="IPR023378">
    <property type="entry name" value="YheA/YmcA-like_dom_sf"/>
</dbReference>
<name>A0A235B803_9BACL</name>
<dbReference type="SUPFAM" id="SSF158622">
    <property type="entry name" value="YheA/YmcA-like"/>
    <property type="match status" value="1"/>
</dbReference>
<dbReference type="HAMAP" id="MF_01526">
    <property type="entry name" value="UPF0342"/>
    <property type="match status" value="1"/>
</dbReference>
<dbReference type="AlphaFoldDB" id="A0A235B803"/>
<dbReference type="OrthoDB" id="9811402at2"/>
<dbReference type="Proteomes" id="UP000215459">
    <property type="component" value="Unassembled WGS sequence"/>
</dbReference>